<protein>
    <submittedName>
        <fullName evidence="1">Uncharacterized protein</fullName>
    </submittedName>
</protein>
<dbReference type="Proteomes" id="UP000886998">
    <property type="component" value="Unassembled WGS sequence"/>
</dbReference>
<dbReference type="EMBL" id="BMAV01011873">
    <property type="protein sequence ID" value="GFY58033.1"/>
    <property type="molecule type" value="Genomic_DNA"/>
</dbReference>
<accession>A0A8X6XRV5</accession>
<organism evidence="1 2">
    <name type="scientific">Trichonephila inaurata madagascariensis</name>
    <dbReference type="NCBI Taxonomy" id="2747483"/>
    <lineage>
        <taxon>Eukaryota</taxon>
        <taxon>Metazoa</taxon>
        <taxon>Ecdysozoa</taxon>
        <taxon>Arthropoda</taxon>
        <taxon>Chelicerata</taxon>
        <taxon>Arachnida</taxon>
        <taxon>Araneae</taxon>
        <taxon>Araneomorphae</taxon>
        <taxon>Entelegynae</taxon>
        <taxon>Araneoidea</taxon>
        <taxon>Nephilidae</taxon>
        <taxon>Trichonephila</taxon>
        <taxon>Trichonephila inaurata</taxon>
    </lineage>
</organism>
<dbReference type="AlphaFoldDB" id="A0A8X6XRV5"/>
<name>A0A8X6XRV5_9ARAC</name>
<evidence type="ECO:0000313" key="1">
    <source>
        <dbReference type="EMBL" id="GFY58033.1"/>
    </source>
</evidence>
<evidence type="ECO:0000313" key="2">
    <source>
        <dbReference type="Proteomes" id="UP000886998"/>
    </source>
</evidence>
<reference evidence="1" key="1">
    <citation type="submission" date="2020-08" db="EMBL/GenBank/DDBJ databases">
        <title>Multicomponent nature underlies the extraordinary mechanical properties of spider dragline silk.</title>
        <authorList>
            <person name="Kono N."/>
            <person name="Nakamura H."/>
            <person name="Mori M."/>
            <person name="Yoshida Y."/>
            <person name="Ohtoshi R."/>
            <person name="Malay A.D."/>
            <person name="Moran D.A.P."/>
            <person name="Tomita M."/>
            <person name="Numata K."/>
            <person name="Arakawa K."/>
        </authorList>
    </citation>
    <scope>NUCLEOTIDE SEQUENCE</scope>
</reference>
<comment type="caution">
    <text evidence="1">The sequence shown here is derived from an EMBL/GenBank/DDBJ whole genome shotgun (WGS) entry which is preliminary data.</text>
</comment>
<proteinExistence type="predicted"/>
<keyword evidence="2" id="KW-1185">Reference proteome</keyword>
<gene>
    <name evidence="1" type="ORF">TNIN_248851</name>
</gene>
<sequence>MQHVVVVILYCRAIRVNTSDLLSINNEINAERLFESTGNGHDDVIDHRAFIWVTNARALPLSTRECDRIAFVDYGCSTSVMVTGIVERVNM</sequence>